<gene>
    <name evidence="2" type="ORF">AB0T83_02950</name>
</gene>
<dbReference type="Proteomes" id="UP001553161">
    <property type="component" value="Unassembled WGS sequence"/>
</dbReference>
<dbReference type="PANTHER" id="PTHR38011">
    <property type="entry name" value="DIHYDROFOLATE REDUCTASE FAMILY PROTEIN (AFU_ORTHOLOGUE AFUA_8G06820)"/>
    <property type="match status" value="1"/>
</dbReference>
<name>A0ABV3L2E0_9RHOB</name>
<proteinExistence type="predicted"/>
<dbReference type="SUPFAM" id="SSF53597">
    <property type="entry name" value="Dihydrofolate reductase-like"/>
    <property type="match status" value="1"/>
</dbReference>
<organism evidence="2 3">
    <name type="scientific">Meridianimarinicoccus marinus</name>
    <dbReference type="NCBI Taxonomy" id="3231483"/>
    <lineage>
        <taxon>Bacteria</taxon>
        <taxon>Pseudomonadati</taxon>
        <taxon>Pseudomonadota</taxon>
        <taxon>Alphaproteobacteria</taxon>
        <taxon>Rhodobacterales</taxon>
        <taxon>Paracoccaceae</taxon>
        <taxon>Meridianimarinicoccus</taxon>
    </lineage>
</organism>
<reference evidence="2 3" key="1">
    <citation type="submission" date="2024-07" db="EMBL/GenBank/DDBJ databases">
        <authorList>
            <person name="Kang M."/>
        </authorList>
    </citation>
    <scope>NUCLEOTIDE SEQUENCE [LARGE SCALE GENOMIC DNA]</scope>
    <source>
        <strain evidence="2 3">DFM31</strain>
    </source>
</reference>
<feature type="domain" description="Bacterial bifunctional deaminase-reductase C-terminal" evidence="1">
    <location>
        <begin position="4"/>
        <end position="170"/>
    </location>
</feature>
<keyword evidence="3" id="KW-1185">Reference proteome</keyword>
<dbReference type="InterPro" id="IPR050765">
    <property type="entry name" value="Riboflavin_Biosynth_HTPR"/>
</dbReference>
<dbReference type="PANTHER" id="PTHR38011:SF11">
    <property type="entry name" value="2,5-DIAMINO-6-RIBOSYLAMINO-4(3H)-PYRIMIDINONE 5'-PHOSPHATE REDUCTASE"/>
    <property type="match status" value="1"/>
</dbReference>
<evidence type="ECO:0000313" key="2">
    <source>
        <dbReference type="EMBL" id="MEV8465739.1"/>
    </source>
</evidence>
<accession>A0ABV3L2E0</accession>
<comment type="caution">
    <text evidence="2">The sequence shown here is derived from an EMBL/GenBank/DDBJ whole genome shotgun (WGS) entry which is preliminary data.</text>
</comment>
<dbReference type="InterPro" id="IPR002734">
    <property type="entry name" value="RibDG_C"/>
</dbReference>
<protein>
    <submittedName>
        <fullName evidence="2">Dihydrofolate reductase family protein</fullName>
    </submittedName>
</protein>
<evidence type="ECO:0000313" key="3">
    <source>
        <dbReference type="Proteomes" id="UP001553161"/>
    </source>
</evidence>
<dbReference type="InterPro" id="IPR024072">
    <property type="entry name" value="DHFR-like_dom_sf"/>
</dbReference>
<dbReference type="EMBL" id="JBFBVU010000002">
    <property type="protein sequence ID" value="MEV8465739.1"/>
    <property type="molecule type" value="Genomic_DNA"/>
</dbReference>
<sequence length="183" mass="19162">MHPIIYDVAVSADGFIADTQGRAHMFPAEGAHVAAYMGRLAGYRIALMGTHTYTFGYQFGLTPGANPYPHMTSILVSRSLKLPAGAEVTRWRDGLEQRTRALKAGAEGPIYLCGGGHLAGQLLTAGLIDRLIVKRAPVLIGAGIPLFAGVAAPVALTRTEGTTYGNGVALECFDVGPVMPAPS</sequence>
<dbReference type="RefSeq" id="WP_366191397.1">
    <property type="nucleotide sequence ID" value="NZ_JBFBVU010000002.1"/>
</dbReference>
<evidence type="ECO:0000259" key="1">
    <source>
        <dbReference type="Pfam" id="PF01872"/>
    </source>
</evidence>
<dbReference type="Gene3D" id="3.40.430.10">
    <property type="entry name" value="Dihydrofolate Reductase, subunit A"/>
    <property type="match status" value="1"/>
</dbReference>
<dbReference type="Pfam" id="PF01872">
    <property type="entry name" value="RibD_C"/>
    <property type="match status" value="1"/>
</dbReference>